<dbReference type="eggNOG" id="COG2220">
    <property type="taxonomic scope" value="Bacteria"/>
</dbReference>
<dbReference type="SUPFAM" id="SSF56281">
    <property type="entry name" value="Metallo-hydrolase/oxidoreductase"/>
    <property type="match status" value="1"/>
</dbReference>
<evidence type="ECO:0000313" key="2">
    <source>
        <dbReference type="EMBL" id="EWM54391.1"/>
    </source>
</evidence>
<dbReference type="AlphaFoldDB" id="W7UGR4"/>
<organism evidence="2 3">
    <name type="scientific">Ruminococcus flavefaciens 007c</name>
    <dbReference type="NCBI Taxonomy" id="1341157"/>
    <lineage>
        <taxon>Bacteria</taxon>
        <taxon>Bacillati</taxon>
        <taxon>Bacillota</taxon>
        <taxon>Clostridia</taxon>
        <taxon>Eubacteriales</taxon>
        <taxon>Oscillospiraceae</taxon>
        <taxon>Ruminococcus</taxon>
    </lineage>
</organism>
<dbReference type="InterPro" id="IPR036866">
    <property type="entry name" value="RibonucZ/Hydroxyglut_hydro"/>
</dbReference>
<feature type="domain" description="Metallo-beta-lactamase" evidence="1">
    <location>
        <begin position="12"/>
        <end position="163"/>
    </location>
</feature>
<comment type="caution">
    <text evidence="2">The sequence shown here is derived from an EMBL/GenBank/DDBJ whole genome shotgun (WGS) entry which is preliminary data.</text>
</comment>
<name>W7UGR4_RUMFL</name>
<dbReference type="PANTHER" id="PTHR43546">
    <property type="entry name" value="UPF0173 METAL-DEPENDENT HYDROLASE MJ1163-RELATED"/>
    <property type="match status" value="1"/>
</dbReference>
<dbReference type="SMART" id="SM00849">
    <property type="entry name" value="Lactamase_B"/>
    <property type="match status" value="1"/>
</dbReference>
<dbReference type="InterPro" id="IPR050114">
    <property type="entry name" value="UPF0173_UPF0282_UlaG_hydrolase"/>
</dbReference>
<proteinExistence type="predicted"/>
<protein>
    <recommendedName>
        <fullName evidence="1">Metallo-beta-lactamase domain-containing protein</fullName>
    </recommendedName>
</protein>
<dbReference type="PANTHER" id="PTHR43546:SF3">
    <property type="entry name" value="UPF0173 METAL-DEPENDENT HYDROLASE MJ1163"/>
    <property type="match status" value="1"/>
</dbReference>
<dbReference type="Proteomes" id="UP000019365">
    <property type="component" value="Unassembled WGS sequence"/>
</dbReference>
<dbReference type="Gene3D" id="3.60.15.10">
    <property type="entry name" value="Ribonuclease Z/Hydroxyacylglutathione hydrolase-like"/>
    <property type="match status" value="1"/>
</dbReference>
<accession>W7UGR4</accession>
<gene>
    <name evidence="2" type="ORF">RF007C_12340</name>
</gene>
<dbReference type="InterPro" id="IPR001279">
    <property type="entry name" value="Metallo-B-lactamas"/>
</dbReference>
<sequence length="258" mass="29058">MQENKIKITWYGTASVRISTKNSQFLIDPFFPLSGSSVSVEKGSFDNCGNILITHGHYDHIGSISDIVRKDTTVYCTKAPYHSLCRKGVNSSNLRLIKTGSVIKIGDFRITAYKGRHIRGGLLWIMGIVFGRCLRANRRILADMIKKFASCREKGETLCYLAEACGKRILILGSLSLAKGVSYPSEVDLAVFPYQGSPKLEETARNIYRKLRPKAVMLTHFDNTFPPFSTDIDTSEIESFLKKHTKVYKLEHGESFYL</sequence>
<dbReference type="Pfam" id="PF12706">
    <property type="entry name" value="Lactamase_B_2"/>
    <property type="match status" value="1"/>
</dbReference>
<dbReference type="OrthoDB" id="9789133at2"/>
<evidence type="ECO:0000259" key="1">
    <source>
        <dbReference type="SMART" id="SM00849"/>
    </source>
</evidence>
<dbReference type="RefSeq" id="WP_037297834.1">
    <property type="nucleotide sequence ID" value="NZ_ATAX01000016.1"/>
</dbReference>
<keyword evidence="3" id="KW-1185">Reference proteome</keyword>
<reference evidence="2 3" key="1">
    <citation type="journal article" date="2014" name="PLoS ONE">
        <title>Rumen cellulosomics: divergent fiber-degrading strategies revealed by comparative genome-wide analysis of six ruminococcal strains.</title>
        <authorList>
            <person name="Dassa B."/>
            <person name="Borovok I."/>
            <person name="Ruimy-Israeli V."/>
            <person name="Lamed R."/>
            <person name="Flint H.J."/>
            <person name="Duncan S.H."/>
            <person name="Henrissat B."/>
            <person name="Coutinho P."/>
            <person name="Morrison M."/>
            <person name="Mosoni P."/>
            <person name="Yeoman C.J."/>
            <person name="White B.A."/>
            <person name="Bayer E.A."/>
        </authorList>
    </citation>
    <scope>NUCLEOTIDE SEQUENCE [LARGE SCALE GENOMIC DNA]</scope>
    <source>
        <strain evidence="2 3">007c</strain>
    </source>
</reference>
<evidence type="ECO:0000313" key="3">
    <source>
        <dbReference type="Proteomes" id="UP000019365"/>
    </source>
</evidence>
<dbReference type="EMBL" id="ATAX01000016">
    <property type="protein sequence ID" value="EWM54391.1"/>
    <property type="molecule type" value="Genomic_DNA"/>
</dbReference>
<dbReference type="PATRIC" id="fig|1341157.4.peg.1059"/>